<dbReference type="CDD" id="cd04301">
    <property type="entry name" value="NAT_SF"/>
    <property type="match status" value="1"/>
</dbReference>
<dbReference type="AlphaFoldDB" id="A0A8T9BAM0"/>
<dbReference type="InterPro" id="IPR016181">
    <property type="entry name" value="Acyl_CoA_acyltransferase"/>
</dbReference>
<sequence>MVLQFSDAAPEDVDRIASVHLSAFDCNVLLHAQFPTPASLAFLHSLLSQELLHTIQNAQTAGKAIMVVRDTEAENQIIGFAKWDLPSVSKKEIHAGITWHRDVRREFLDVYQEKAERAKVRVIGDKSCYRLTFVGTHPDYQGKGAATLLTKWGLERAKEDNVPVYLESTVAASSLYRRLGFMSLDGLSMALPPIENDSGPNIYEELCMLRTWKDDDDGMEYWDSSLEISSLRLDYEAEMKPQTVVQAIYDRIEAYREVQPSLWIHLQPIGEVMSQAHALNQRWPIPEERPPLWGVPFSVKDSINVVGIPTTIGCPALAFTPTSSATVYQQCIDAGGLFIGKPNMEQLATGMTGCRSPYGTLHSTFSKQHIVGGSSSGSAVTVSQGLVSFSLGSDTAGSIRVPALYNGVFGFKPTKGTVSARGVYPACQHQDCVSFLTTSVGDAESVWEVCKGFDKMDFFAKPCLPLPEPSTESSNQLPFRFGVPPDAALEACSPVYRQKFDQVVEALKTESGKPVDLDWAPFACANELLYGGTFVLERLTILPEGWFEENKQLLHPATRSVFEGALARGSTAVDVFRDLHKQAQYKRVVEDILTFNEDGLTIMVVPTAPFHPTIEEVEKDPLGINGRLGTFAHFANVLDLVGIAVKCGTYEIDDENGGKTTLPFGVTLLAGCGFDKQLLTLAKQLEESLSYLGEE</sequence>
<dbReference type="SUPFAM" id="SSF75304">
    <property type="entry name" value="Amidase signature (AS) enzymes"/>
    <property type="match status" value="1"/>
</dbReference>
<dbReference type="GO" id="GO:0016747">
    <property type="term" value="F:acyltransferase activity, transferring groups other than amino-acyl groups"/>
    <property type="evidence" value="ECO:0007669"/>
    <property type="project" value="InterPro"/>
</dbReference>
<dbReference type="Pfam" id="PF00583">
    <property type="entry name" value="Acetyltransf_1"/>
    <property type="match status" value="1"/>
</dbReference>
<comment type="caution">
    <text evidence="3">The sequence shown here is derived from an EMBL/GenBank/DDBJ whole genome shotgun (WGS) entry which is preliminary data.</text>
</comment>
<dbReference type="PANTHER" id="PTHR11895">
    <property type="entry name" value="TRANSAMIDASE"/>
    <property type="match status" value="1"/>
</dbReference>
<dbReference type="PANTHER" id="PTHR11895:SF169">
    <property type="entry name" value="GLUTAMYL-TRNA(GLN) AMIDOTRANSFERASE"/>
    <property type="match status" value="1"/>
</dbReference>
<dbReference type="InterPro" id="IPR000182">
    <property type="entry name" value="GNAT_dom"/>
</dbReference>
<dbReference type="InterPro" id="IPR020556">
    <property type="entry name" value="Amidase_CS"/>
</dbReference>
<dbReference type="InterPro" id="IPR000120">
    <property type="entry name" value="Amidase"/>
</dbReference>
<gene>
    <name evidence="3" type="primary">atzF</name>
    <name evidence="3" type="ORF">LARI1_G006956</name>
</gene>
<dbReference type="PROSITE" id="PS00571">
    <property type="entry name" value="AMIDASES"/>
    <property type="match status" value="1"/>
</dbReference>
<evidence type="ECO:0000259" key="2">
    <source>
        <dbReference type="PROSITE" id="PS51186"/>
    </source>
</evidence>
<keyword evidence="3" id="KW-0378">Hydrolase</keyword>
<organism evidence="3 4">
    <name type="scientific">Lachnellula arida</name>
    <dbReference type="NCBI Taxonomy" id="1316785"/>
    <lineage>
        <taxon>Eukaryota</taxon>
        <taxon>Fungi</taxon>
        <taxon>Dikarya</taxon>
        <taxon>Ascomycota</taxon>
        <taxon>Pezizomycotina</taxon>
        <taxon>Leotiomycetes</taxon>
        <taxon>Helotiales</taxon>
        <taxon>Lachnaceae</taxon>
        <taxon>Lachnellula</taxon>
    </lineage>
</organism>
<accession>A0A8T9BAM0</accession>
<protein>
    <submittedName>
        <fullName evidence="3">Allophanate hydrolase</fullName>
    </submittedName>
</protein>
<dbReference type="OrthoDB" id="196847at2759"/>
<name>A0A8T9BAM0_9HELO</name>
<proteinExistence type="inferred from homology"/>
<dbReference type="InterPro" id="IPR036928">
    <property type="entry name" value="AS_sf"/>
</dbReference>
<dbReference type="SUPFAM" id="SSF55729">
    <property type="entry name" value="Acyl-CoA N-acyltransferases (Nat)"/>
    <property type="match status" value="1"/>
</dbReference>
<keyword evidence="4" id="KW-1185">Reference proteome</keyword>
<feature type="domain" description="N-acetyltransferase" evidence="2">
    <location>
        <begin position="65"/>
        <end position="213"/>
    </location>
</feature>
<reference evidence="3 4" key="1">
    <citation type="submission" date="2018-05" db="EMBL/GenBank/DDBJ databases">
        <title>Whole genome sequencing for identification of molecular markers to develop diagnostic detection tools for the regulated plant pathogen Lachnellula willkommii.</title>
        <authorList>
            <person name="Giroux E."/>
            <person name="Bilodeau G."/>
        </authorList>
    </citation>
    <scope>NUCLEOTIDE SEQUENCE [LARGE SCALE GENOMIC DNA]</scope>
    <source>
        <strain evidence="3 4">CBS 203.66</strain>
    </source>
</reference>
<dbReference type="InterPro" id="IPR023631">
    <property type="entry name" value="Amidase_dom"/>
</dbReference>
<dbReference type="Gene3D" id="3.90.1300.10">
    <property type="entry name" value="Amidase signature (AS) domain"/>
    <property type="match status" value="1"/>
</dbReference>
<dbReference type="Gene3D" id="3.40.630.30">
    <property type="match status" value="1"/>
</dbReference>
<dbReference type="Pfam" id="PF01425">
    <property type="entry name" value="Amidase"/>
    <property type="match status" value="1"/>
</dbReference>
<evidence type="ECO:0000313" key="3">
    <source>
        <dbReference type="EMBL" id="TVY15423.1"/>
    </source>
</evidence>
<dbReference type="GO" id="GO:0016787">
    <property type="term" value="F:hydrolase activity"/>
    <property type="evidence" value="ECO:0007669"/>
    <property type="project" value="UniProtKB-KW"/>
</dbReference>
<dbReference type="Gene3D" id="1.20.58.1700">
    <property type="match status" value="1"/>
</dbReference>
<dbReference type="EMBL" id="QGMF01000504">
    <property type="protein sequence ID" value="TVY15423.1"/>
    <property type="molecule type" value="Genomic_DNA"/>
</dbReference>
<dbReference type="Proteomes" id="UP000469559">
    <property type="component" value="Unassembled WGS sequence"/>
</dbReference>
<dbReference type="PROSITE" id="PS51186">
    <property type="entry name" value="GNAT"/>
    <property type="match status" value="1"/>
</dbReference>
<comment type="similarity">
    <text evidence="1">Belongs to the amidase family.</text>
</comment>
<evidence type="ECO:0000256" key="1">
    <source>
        <dbReference type="ARBA" id="ARBA00009199"/>
    </source>
</evidence>
<evidence type="ECO:0000313" key="4">
    <source>
        <dbReference type="Proteomes" id="UP000469559"/>
    </source>
</evidence>